<sequence>MSSIIAAGGLITVWEGKITKGSSSSWLLHFSISPWFVHLGPAYSTVVTQSPDIDSLFPQLRVFLGGDYFKVRV</sequence>
<organism evidence="1 2">
    <name type="scientific">Ensete ventricosum</name>
    <name type="common">Abyssinian banana</name>
    <name type="synonym">Musa ensete</name>
    <dbReference type="NCBI Taxonomy" id="4639"/>
    <lineage>
        <taxon>Eukaryota</taxon>
        <taxon>Viridiplantae</taxon>
        <taxon>Streptophyta</taxon>
        <taxon>Embryophyta</taxon>
        <taxon>Tracheophyta</taxon>
        <taxon>Spermatophyta</taxon>
        <taxon>Magnoliopsida</taxon>
        <taxon>Liliopsida</taxon>
        <taxon>Zingiberales</taxon>
        <taxon>Musaceae</taxon>
        <taxon>Ensete</taxon>
    </lineage>
</organism>
<dbReference type="AlphaFoldDB" id="A0A426Y5L5"/>
<accession>A0A426Y5L5</accession>
<gene>
    <name evidence="1" type="ORF">B296_00043987</name>
</gene>
<reference evidence="1 2" key="1">
    <citation type="journal article" date="2014" name="Agronomy (Basel)">
        <title>A Draft Genome Sequence for Ensete ventricosum, the Drought-Tolerant Tree Against Hunger.</title>
        <authorList>
            <person name="Harrison J."/>
            <person name="Moore K.A."/>
            <person name="Paszkiewicz K."/>
            <person name="Jones T."/>
            <person name="Grant M."/>
            <person name="Ambacheew D."/>
            <person name="Muzemil S."/>
            <person name="Studholme D.J."/>
        </authorList>
    </citation>
    <scope>NUCLEOTIDE SEQUENCE [LARGE SCALE GENOMIC DNA]</scope>
</reference>
<comment type="caution">
    <text evidence="1">The sequence shown here is derived from an EMBL/GenBank/DDBJ whole genome shotgun (WGS) entry which is preliminary data.</text>
</comment>
<evidence type="ECO:0000313" key="2">
    <source>
        <dbReference type="Proteomes" id="UP000287651"/>
    </source>
</evidence>
<proteinExistence type="predicted"/>
<evidence type="ECO:0000313" key="1">
    <source>
        <dbReference type="EMBL" id="RRT47058.1"/>
    </source>
</evidence>
<dbReference type="EMBL" id="AMZH03014788">
    <property type="protein sequence ID" value="RRT47058.1"/>
    <property type="molecule type" value="Genomic_DNA"/>
</dbReference>
<dbReference type="Proteomes" id="UP000287651">
    <property type="component" value="Unassembled WGS sequence"/>
</dbReference>
<name>A0A426Y5L5_ENSVE</name>
<protein>
    <submittedName>
        <fullName evidence="1">Uncharacterized protein</fullName>
    </submittedName>
</protein>